<dbReference type="GO" id="GO:0030313">
    <property type="term" value="C:cell envelope"/>
    <property type="evidence" value="ECO:0007669"/>
    <property type="project" value="UniProtKB-SubCell"/>
</dbReference>
<dbReference type="SUPFAM" id="SSF53850">
    <property type="entry name" value="Periplasmic binding protein-like II"/>
    <property type="match status" value="1"/>
</dbReference>
<evidence type="ECO:0000256" key="2">
    <source>
        <dbReference type="ARBA" id="ARBA00005695"/>
    </source>
</evidence>
<organism evidence="6 7">
    <name type="scientific">Streptomyces antnestii</name>
    <dbReference type="NCBI Taxonomy" id="2494256"/>
    <lineage>
        <taxon>Bacteria</taxon>
        <taxon>Bacillati</taxon>
        <taxon>Actinomycetota</taxon>
        <taxon>Actinomycetes</taxon>
        <taxon>Kitasatosporales</taxon>
        <taxon>Streptomycetaceae</taxon>
        <taxon>Streptomyces</taxon>
    </lineage>
</organism>
<dbReference type="GO" id="GO:0015833">
    <property type="term" value="P:peptide transport"/>
    <property type="evidence" value="ECO:0007669"/>
    <property type="project" value="TreeGrafter"/>
</dbReference>
<dbReference type="GO" id="GO:0043190">
    <property type="term" value="C:ATP-binding cassette (ABC) transporter complex"/>
    <property type="evidence" value="ECO:0007669"/>
    <property type="project" value="InterPro"/>
</dbReference>
<keyword evidence="3" id="KW-0813">Transport</keyword>
<name>A0A437PNQ4_9ACTN</name>
<dbReference type="PIRSF" id="PIRSF002741">
    <property type="entry name" value="MppA"/>
    <property type="match status" value="1"/>
</dbReference>
<dbReference type="PROSITE" id="PS51257">
    <property type="entry name" value="PROKAR_LIPOPROTEIN"/>
    <property type="match status" value="1"/>
</dbReference>
<dbReference type="PANTHER" id="PTHR30290">
    <property type="entry name" value="PERIPLASMIC BINDING COMPONENT OF ABC TRANSPORTER"/>
    <property type="match status" value="1"/>
</dbReference>
<evidence type="ECO:0000256" key="1">
    <source>
        <dbReference type="ARBA" id="ARBA00004196"/>
    </source>
</evidence>
<evidence type="ECO:0000313" key="6">
    <source>
        <dbReference type="EMBL" id="RVU23897.1"/>
    </source>
</evidence>
<dbReference type="FunFam" id="3.10.105.10:FF:000012">
    <property type="entry name" value="Peptide/nickel transport system substrate-binding protein"/>
    <property type="match status" value="1"/>
</dbReference>
<evidence type="ECO:0000313" key="7">
    <source>
        <dbReference type="Proteomes" id="UP000283128"/>
    </source>
</evidence>
<comment type="caution">
    <text evidence="6">The sequence shown here is derived from an EMBL/GenBank/DDBJ whole genome shotgun (WGS) entry which is preliminary data.</text>
</comment>
<proteinExistence type="inferred from homology"/>
<dbReference type="Gene3D" id="3.40.190.10">
    <property type="entry name" value="Periplasmic binding protein-like II"/>
    <property type="match status" value="1"/>
</dbReference>
<comment type="similarity">
    <text evidence="2">Belongs to the bacterial solute-binding protein 5 family.</text>
</comment>
<keyword evidence="4" id="KW-0732">Signal</keyword>
<dbReference type="Proteomes" id="UP000283128">
    <property type="component" value="Unassembled WGS sequence"/>
</dbReference>
<evidence type="ECO:0000256" key="4">
    <source>
        <dbReference type="ARBA" id="ARBA00022729"/>
    </source>
</evidence>
<dbReference type="AlphaFoldDB" id="A0A437PNQ4"/>
<evidence type="ECO:0000259" key="5">
    <source>
        <dbReference type="Pfam" id="PF00496"/>
    </source>
</evidence>
<reference evidence="6 7" key="1">
    <citation type="submission" date="2019-01" db="EMBL/GenBank/DDBJ databases">
        <title>Genome sequences of Streptomyces and Rhizobium isolates collected from root and soil.</title>
        <authorList>
            <person name="Chhettri S."/>
            <person name="Sevigny J.L."/>
            <person name="Sen A."/>
            <person name="Ennis N."/>
            <person name="Tisa L."/>
        </authorList>
    </citation>
    <scope>NUCLEOTIDE SEQUENCE [LARGE SCALE GENOMIC DNA]</scope>
    <source>
        <strain evidence="6 7">San01</strain>
    </source>
</reference>
<evidence type="ECO:0000256" key="3">
    <source>
        <dbReference type="ARBA" id="ARBA00022448"/>
    </source>
</evidence>
<dbReference type="GO" id="GO:0042597">
    <property type="term" value="C:periplasmic space"/>
    <property type="evidence" value="ECO:0007669"/>
    <property type="project" value="UniProtKB-ARBA"/>
</dbReference>
<dbReference type="GO" id="GO:1904680">
    <property type="term" value="F:peptide transmembrane transporter activity"/>
    <property type="evidence" value="ECO:0007669"/>
    <property type="project" value="TreeGrafter"/>
</dbReference>
<dbReference type="Gene3D" id="3.10.105.10">
    <property type="entry name" value="Dipeptide-binding Protein, Domain 3"/>
    <property type="match status" value="1"/>
</dbReference>
<dbReference type="InterPro" id="IPR030678">
    <property type="entry name" value="Peptide/Ni-bd"/>
</dbReference>
<comment type="subcellular location">
    <subcellularLocation>
        <location evidence="1">Cell envelope</location>
    </subcellularLocation>
</comment>
<feature type="domain" description="Solute-binding protein family 5" evidence="5">
    <location>
        <begin position="78"/>
        <end position="442"/>
    </location>
</feature>
<accession>A0A437PNQ4</accession>
<dbReference type="InterPro" id="IPR039424">
    <property type="entry name" value="SBP_5"/>
</dbReference>
<dbReference type="Pfam" id="PF00496">
    <property type="entry name" value="SBP_bac_5"/>
    <property type="match status" value="1"/>
</dbReference>
<dbReference type="InterPro" id="IPR000914">
    <property type="entry name" value="SBP_5_dom"/>
</dbReference>
<keyword evidence="7" id="KW-1185">Reference proteome</keyword>
<protein>
    <submittedName>
        <fullName evidence="6">Peptide-binding protein</fullName>
    </submittedName>
</protein>
<dbReference type="PANTHER" id="PTHR30290:SF10">
    <property type="entry name" value="PERIPLASMIC OLIGOPEPTIDE-BINDING PROTEIN-RELATED"/>
    <property type="match status" value="1"/>
</dbReference>
<dbReference type="Gene3D" id="3.90.76.10">
    <property type="entry name" value="Dipeptide-binding Protein, Domain 1"/>
    <property type="match status" value="1"/>
</dbReference>
<dbReference type="EMBL" id="RZYA01000007">
    <property type="protein sequence ID" value="RVU23897.1"/>
    <property type="molecule type" value="Genomic_DNA"/>
</dbReference>
<dbReference type="OrthoDB" id="9801912at2"/>
<gene>
    <name evidence="6" type="ORF">EOT10_17740</name>
</gene>
<dbReference type="RefSeq" id="WP_127829193.1">
    <property type="nucleotide sequence ID" value="NZ_RZYA01000007.1"/>
</dbReference>
<sequence>MFNRIKGPRQLAAITCISLLSGCGLMSSGSSGDTAPIVVGTTSAPSTLDPAASWDGSWELFRNVYQTLVSFPSGASTPTPDAAESCGFTDTSNRVYHCKLRDGMAFSDGDKLDATAVKFSIDRISRIDVKGGPKGLLGSLKSVEVKGDRDITFHLNKPDATFPFVLATPAMSIVDPAEYPADAVREDGKVSGSGPYALGAYTEGDKAELVENTHYKGFADRKNNAVTIRYFKDSASMVGALRAKKIDATFRGLAASDVVGLQGKQAKDGIQLVEGAGMEISYLVFNPKDPWARKSAVRKAVAQVVDRGAIAHKVYQDTVEPLYSMVPRGLTGHTTGFFDDYGDPSTAKARTILARAGITTPVPLTLWYTTDRYGSATGAEFTELKRQLDASGLFRVTVKGRPWKTFEAGYRKGEYPVFGRGWFPDFPDAENFIAPFVGKQNALGTPYTSPEITDQLLPQSRRESDRAAVVGQFRRAQQILVDDVRLLPLWQGKQYIAASDEIAGGERALDPSTIMMMWELHRKTSW</sequence>